<dbReference type="SUPFAM" id="SSF47203">
    <property type="entry name" value="Acyl-CoA dehydrogenase C-terminal domain-like"/>
    <property type="match status" value="1"/>
</dbReference>
<dbReference type="Pfam" id="PF00441">
    <property type="entry name" value="Acyl-CoA_dh_1"/>
    <property type="match status" value="1"/>
</dbReference>
<evidence type="ECO:0000256" key="2">
    <source>
        <dbReference type="ARBA" id="ARBA00005198"/>
    </source>
</evidence>
<dbReference type="Proteomes" id="UP000648239">
    <property type="component" value="Unassembled WGS sequence"/>
</dbReference>
<reference evidence="17 18" key="1">
    <citation type="submission" date="2020-08" db="EMBL/GenBank/DDBJ databases">
        <title>Acidobacteriota in marine sediments use diverse sulfur dissimilation pathways.</title>
        <authorList>
            <person name="Wasmund K."/>
        </authorList>
    </citation>
    <scope>NUCLEOTIDE SEQUENCE [LARGE SCALE GENOMIC DNA]</scope>
    <source>
        <strain evidence="17">MAG AM4</strain>
    </source>
</reference>
<dbReference type="EMBL" id="JACXWD010000008">
    <property type="protein sequence ID" value="MBD3867290.1"/>
    <property type="molecule type" value="Genomic_DNA"/>
</dbReference>
<dbReference type="SUPFAM" id="SSF56645">
    <property type="entry name" value="Acyl-CoA dehydrogenase NM domain-like"/>
    <property type="match status" value="1"/>
</dbReference>
<dbReference type="Pfam" id="PF02771">
    <property type="entry name" value="Acyl-CoA_dh_N"/>
    <property type="match status" value="1"/>
</dbReference>
<comment type="similarity">
    <text evidence="3 13">Belongs to the acyl-CoA dehydrogenase family.</text>
</comment>
<dbReference type="InterPro" id="IPR013786">
    <property type="entry name" value="AcylCoA_DH/ox_N"/>
</dbReference>
<evidence type="ECO:0000256" key="1">
    <source>
        <dbReference type="ARBA" id="ARBA00001974"/>
    </source>
</evidence>
<comment type="catalytic activity">
    <reaction evidence="12">
        <text>2-methylbutanoyl-CoA + oxidized [electron-transfer flavoprotein] + H(+) = (2E)-2-methylbut-2-enoyl-CoA + reduced [electron-transfer flavoprotein]</text>
        <dbReference type="Rhea" id="RHEA:43780"/>
        <dbReference type="Rhea" id="RHEA-COMP:10685"/>
        <dbReference type="Rhea" id="RHEA-COMP:10686"/>
        <dbReference type="ChEBI" id="CHEBI:15378"/>
        <dbReference type="ChEBI" id="CHEBI:57336"/>
        <dbReference type="ChEBI" id="CHEBI:57337"/>
        <dbReference type="ChEBI" id="CHEBI:57692"/>
        <dbReference type="ChEBI" id="CHEBI:58307"/>
        <dbReference type="EC" id="1.3.8.5"/>
    </reaction>
    <physiologicalReaction direction="left-to-right" evidence="12">
        <dbReference type="Rhea" id="RHEA:43781"/>
    </physiologicalReaction>
</comment>
<keyword evidence="8 13" id="KW-0560">Oxidoreductase</keyword>
<evidence type="ECO:0000259" key="16">
    <source>
        <dbReference type="Pfam" id="PF02771"/>
    </source>
</evidence>
<sequence length="388" mass="42191">MPEPTSLNPALTVLAEDETMFRDAVRDFAESEIRPRVGEMDKNGRYDPDLLKSLFDMGLMGVDIPEELGGSGGTFFQSILAVEEVSRVDAAVGVMVDVQNTLFNNAIARWGTEDQKKEFLSRVATDTVGAYALSEAGSGSDAFALKLKAEQDGEQWVLNGSKLWITNAGEADLFLTFATIDTAKGYKGITAFIVDRNDPGFTVGKRESKLGIKASSTCELVYDNCRIPADRVIGEVGKGYKIAIETLNEGRIGIGAQMVGVGQGALEAACRYTKEREQFGKPIASFQAVQHQLARSAIELEASRLLVYNAARLRDAGLPFTKEAAMAKIYSSEATEHITSAAVELFGGYGYTSEYPVEKFYRDAKIGKIYEGTSFMQLNTIAKIILAD</sequence>
<evidence type="ECO:0000256" key="7">
    <source>
        <dbReference type="ARBA" id="ARBA00022832"/>
    </source>
</evidence>
<evidence type="ECO:0000259" key="14">
    <source>
        <dbReference type="Pfam" id="PF00441"/>
    </source>
</evidence>
<comment type="pathway">
    <text evidence="2">Lipid metabolism; mitochondrial fatty acid beta-oxidation.</text>
</comment>
<evidence type="ECO:0000256" key="8">
    <source>
        <dbReference type="ARBA" id="ARBA00023002"/>
    </source>
</evidence>
<dbReference type="PIRSF" id="PIRSF016578">
    <property type="entry name" value="HsaA"/>
    <property type="match status" value="1"/>
</dbReference>
<proteinExistence type="inferred from homology"/>
<dbReference type="PROSITE" id="PS00073">
    <property type="entry name" value="ACYL_COA_DH_2"/>
    <property type="match status" value="1"/>
</dbReference>
<evidence type="ECO:0000256" key="3">
    <source>
        <dbReference type="ARBA" id="ARBA00009347"/>
    </source>
</evidence>
<dbReference type="InterPro" id="IPR006089">
    <property type="entry name" value="Acyl-CoA_DH_CS"/>
</dbReference>
<dbReference type="GO" id="GO:0050660">
    <property type="term" value="F:flavin adenine dinucleotide binding"/>
    <property type="evidence" value="ECO:0007669"/>
    <property type="project" value="InterPro"/>
</dbReference>
<evidence type="ECO:0000313" key="17">
    <source>
        <dbReference type="EMBL" id="MBD3867290.1"/>
    </source>
</evidence>
<dbReference type="InterPro" id="IPR037069">
    <property type="entry name" value="AcylCoA_DH/ox_N_sf"/>
</dbReference>
<dbReference type="InterPro" id="IPR009075">
    <property type="entry name" value="AcylCo_DH/oxidase_C"/>
</dbReference>
<evidence type="ECO:0000256" key="9">
    <source>
        <dbReference type="ARBA" id="ARBA00023098"/>
    </source>
</evidence>
<dbReference type="GO" id="GO:0003853">
    <property type="term" value="F:short-chain 2-methyl fatty acyl-CoA dehydrogenase activity"/>
    <property type="evidence" value="ECO:0007669"/>
    <property type="project" value="UniProtKB-EC"/>
</dbReference>
<name>A0A8J7C1F7_9BACT</name>
<dbReference type="InterPro" id="IPR036250">
    <property type="entry name" value="AcylCo_DH-like_C"/>
</dbReference>
<dbReference type="GO" id="GO:0006631">
    <property type="term" value="P:fatty acid metabolic process"/>
    <property type="evidence" value="ECO:0007669"/>
    <property type="project" value="UniProtKB-KW"/>
</dbReference>
<dbReference type="Gene3D" id="1.10.540.10">
    <property type="entry name" value="Acyl-CoA dehydrogenase/oxidase, N-terminal domain"/>
    <property type="match status" value="1"/>
</dbReference>
<comment type="pathway">
    <text evidence="10">Amino-acid degradation; L-isoleucine degradation.</text>
</comment>
<keyword evidence="5 13" id="KW-0285">Flavoprotein</keyword>
<evidence type="ECO:0000256" key="10">
    <source>
        <dbReference type="ARBA" id="ARBA00037895"/>
    </source>
</evidence>
<dbReference type="InterPro" id="IPR046373">
    <property type="entry name" value="Acyl-CoA_Oxase/DH_mid-dom_sf"/>
</dbReference>
<keyword evidence="9" id="KW-0443">Lipid metabolism</keyword>
<organism evidence="17 18">
    <name type="scientific">Candidatus Polarisedimenticola svalbardensis</name>
    <dbReference type="NCBI Taxonomy" id="2886004"/>
    <lineage>
        <taxon>Bacteria</taxon>
        <taxon>Pseudomonadati</taxon>
        <taxon>Acidobacteriota</taxon>
        <taxon>Candidatus Polarisedimenticolia</taxon>
        <taxon>Candidatus Polarisedimenticolales</taxon>
        <taxon>Candidatus Polarisedimenticolaceae</taxon>
        <taxon>Candidatus Polarisedimenticola</taxon>
    </lineage>
</organism>
<evidence type="ECO:0000256" key="12">
    <source>
        <dbReference type="ARBA" id="ARBA00048235"/>
    </source>
</evidence>
<evidence type="ECO:0000256" key="11">
    <source>
        <dbReference type="ARBA" id="ARBA00039036"/>
    </source>
</evidence>
<feature type="domain" description="Acyl-CoA oxidase/dehydrogenase middle" evidence="15">
    <location>
        <begin position="130"/>
        <end position="225"/>
    </location>
</feature>
<dbReference type="EC" id="1.3.8.5" evidence="11"/>
<dbReference type="Pfam" id="PF02770">
    <property type="entry name" value="Acyl-CoA_dh_M"/>
    <property type="match status" value="1"/>
</dbReference>
<comment type="subunit">
    <text evidence="4">Homotetramer.</text>
</comment>
<dbReference type="CDD" id="cd01158">
    <property type="entry name" value="SCAD_SBCAD"/>
    <property type="match status" value="1"/>
</dbReference>
<dbReference type="PANTHER" id="PTHR43884">
    <property type="entry name" value="ACYL-COA DEHYDROGENASE"/>
    <property type="match status" value="1"/>
</dbReference>
<dbReference type="InterPro" id="IPR006091">
    <property type="entry name" value="Acyl-CoA_Oxase/DH_mid-dom"/>
</dbReference>
<evidence type="ECO:0000256" key="6">
    <source>
        <dbReference type="ARBA" id="ARBA00022827"/>
    </source>
</evidence>
<dbReference type="FunFam" id="1.20.140.10:FF:000002">
    <property type="entry name" value="Acyl-CoA dehydrogenase short/branched chain"/>
    <property type="match status" value="1"/>
</dbReference>
<dbReference type="PANTHER" id="PTHR43884:SF1">
    <property type="entry name" value="SHORT_BRANCHED CHAIN SPECIFIC ACYL-COA DEHYDROGENASE, MITOCHONDRIAL"/>
    <property type="match status" value="1"/>
</dbReference>
<dbReference type="InterPro" id="IPR009100">
    <property type="entry name" value="AcylCoA_DH/oxidase_NM_dom_sf"/>
</dbReference>
<protein>
    <recommendedName>
        <fullName evidence="11">short-chain 2-methylacyl-CoA dehydrogenase</fullName>
        <ecNumber evidence="11">1.3.8.5</ecNumber>
    </recommendedName>
</protein>
<dbReference type="AlphaFoldDB" id="A0A8J7C1F7"/>
<keyword evidence="7" id="KW-0276">Fatty acid metabolism</keyword>
<dbReference type="FunFam" id="1.10.540.10:FF:000026">
    <property type="entry name" value="Acyl-CoA dehydrogenase medium chain"/>
    <property type="match status" value="1"/>
</dbReference>
<dbReference type="FunFam" id="2.40.110.10:FF:000001">
    <property type="entry name" value="Acyl-CoA dehydrogenase, mitochondrial"/>
    <property type="match status" value="1"/>
</dbReference>
<comment type="caution">
    <text evidence="17">The sequence shown here is derived from an EMBL/GenBank/DDBJ whole genome shotgun (WGS) entry which is preliminary data.</text>
</comment>
<dbReference type="Gene3D" id="2.40.110.10">
    <property type="entry name" value="Butyryl-CoA Dehydrogenase, subunit A, domain 2"/>
    <property type="match status" value="1"/>
</dbReference>
<dbReference type="PROSITE" id="PS00072">
    <property type="entry name" value="ACYL_COA_DH_1"/>
    <property type="match status" value="1"/>
</dbReference>
<evidence type="ECO:0000313" key="18">
    <source>
        <dbReference type="Proteomes" id="UP000648239"/>
    </source>
</evidence>
<feature type="domain" description="Acyl-CoA dehydrogenase/oxidase N-terminal" evidence="16">
    <location>
        <begin position="16"/>
        <end position="125"/>
    </location>
</feature>
<keyword evidence="6 13" id="KW-0274">FAD</keyword>
<evidence type="ECO:0000256" key="5">
    <source>
        <dbReference type="ARBA" id="ARBA00022630"/>
    </source>
</evidence>
<accession>A0A8J7C1F7</accession>
<evidence type="ECO:0000256" key="13">
    <source>
        <dbReference type="RuleBase" id="RU362125"/>
    </source>
</evidence>
<feature type="domain" description="Acyl-CoA dehydrogenase/oxidase C-terminal" evidence="14">
    <location>
        <begin position="237"/>
        <end position="385"/>
    </location>
</feature>
<evidence type="ECO:0000256" key="4">
    <source>
        <dbReference type="ARBA" id="ARBA00011881"/>
    </source>
</evidence>
<gene>
    <name evidence="17" type="ORF">IFK94_04110</name>
</gene>
<evidence type="ECO:0000259" key="15">
    <source>
        <dbReference type="Pfam" id="PF02770"/>
    </source>
</evidence>
<comment type="cofactor">
    <cofactor evidence="1 13">
        <name>FAD</name>
        <dbReference type="ChEBI" id="CHEBI:57692"/>
    </cofactor>
</comment>
<dbReference type="Gene3D" id="1.20.140.10">
    <property type="entry name" value="Butyryl-CoA Dehydrogenase, subunit A, domain 3"/>
    <property type="match status" value="1"/>
</dbReference>